<evidence type="ECO:0000313" key="1">
    <source>
        <dbReference type="EMBL" id="DAD18735.1"/>
    </source>
</evidence>
<protein>
    <submittedName>
        <fullName evidence="1">Uncharacterized protein</fullName>
    </submittedName>
</protein>
<comment type="caution">
    <text evidence="1">The sequence shown here is derived from an EMBL/GenBank/DDBJ whole genome shotgun (WGS) entry which is preliminary data.</text>
</comment>
<keyword evidence="2" id="KW-1185">Reference proteome</keyword>
<name>A0A822XIY9_NELNU</name>
<evidence type="ECO:0000313" key="2">
    <source>
        <dbReference type="Proteomes" id="UP000607653"/>
    </source>
</evidence>
<gene>
    <name evidence="1" type="ORF">HUJ06_020198</name>
</gene>
<reference evidence="1 2" key="1">
    <citation type="journal article" date="2020" name="Mol. Biol. Evol.">
        <title>Distinct Expression and Methylation Patterns for Genes with Different Fates following a Single Whole-Genome Duplication in Flowering Plants.</title>
        <authorList>
            <person name="Shi T."/>
            <person name="Rahmani R.S."/>
            <person name="Gugger P.F."/>
            <person name="Wang M."/>
            <person name="Li H."/>
            <person name="Zhang Y."/>
            <person name="Li Z."/>
            <person name="Wang Q."/>
            <person name="Van de Peer Y."/>
            <person name="Marchal K."/>
            <person name="Chen J."/>
        </authorList>
    </citation>
    <scope>NUCLEOTIDE SEQUENCE [LARGE SCALE GENOMIC DNA]</scope>
    <source>
        <tissue evidence="1">Leaf</tissue>
    </source>
</reference>
<proteinExistence type="predicted"/>
<sequence>MHVKLLFFKANNFKKDKSIAVPVLVPWQKLLPTLPLLHKYSNSCLESVFFSNTEG</sequence>
<dbReference type="AlphaFoldDB" id="A0A822XIY9"/>
<dbReference type="EMBL" id="DUZY01000001">
    <property type="protein sequence ID" value="DAD18735.1"/>
    <property type="molecule type" value="Genomic_DNA"/>
</dbReference>
<dbReference type="Proteomes" id="UP000607653">
    <property type="component" value="Unassembled WGS sequence"/>
</dbReference>
<accession>A0A822XIY9</accession>
<organism evidence="1 2">
    <name type="scientific">Nelumbo nucifera</name>
    <name type="common">Sacred lotus</name>
    <dbReference type="NCBI Taxonomy" id="4432"/>
    <lineage>
        <taxon>Eukaryota</taxon>
        <taxon>Viridiplantae</taxon>
        <taxon>Streptophyta</taxon>
        <taxon>Embryophyta</taxon>
        <taxon>Tracheophyta</taxon>
        <taxon>Spermatophyta</taxon>
        <taxon>Magnoliopsida</taxon>
        <taxon>Proteales</taxon>
        <taxon>Nelumbonaceae</taxon>
        <taxon>Nelumbo</taxon>
    </lineage>
</organism>